<name>A0ABQ5WB37_9HYPH</name>
<feature type="region of interest" description="Disordered" evidence="1">
    <location>
        <begin position="93"/>
        <end position="201"/>
    </location>
</feature>
<evidence type="ECO:0000256" key="2">
    <source>
        <dbReference type="SAM" id="SignalP"/>
    </source>
</evidence>
<gene>
    <name evidence="3" type="ORF">GCM10010862_45350</name>
</gene>
<dbReference type="Proteomes" id="UP001156691">
    <property type="component" value="Unassembled WGS sequence"/>
</dbReference>
<organism evidence="3 4">
    <name type="scientific">Devosia nitrariae</name>
    <dbReference type="NCBI Taxonomy" id="2071872"/>
    <lineage>
        <taxon>Bacteria</taxon>
        <taxon>Pseudomonadati</taxon>
        <taxon>Pseudomonadota</taxon>
        <taxon>Alphaproteobacteria</taxon>
        <taxon>Hyphomicrobiales</taxon>
        <taxon>Devosiaceae</taxon>
        <taxon>Devosia</taxon>
    </lineage>
</organism>
<feature type="compositionally biased region" description="Acidic residues" evidence="1">
    <location>
        <begin position="138"/>
        <end position="147"/>
    </location>
</feature>
<feature type="signal peptide" evidence="2">
    <location>
        <begin position="1"/>
        <end position="21"/>
    </location>
</feature>
<protein>
    <submittedName>
        <fullName evidence="3">Uncharacterized protein</fullName>
    </submittedName>
</protein>
<accession>A0ABQ5WB37</accession>
<feature type="compositionally biased region" description="Basic and acidic residues" evidence="1">
    <location>
        <begin position="163"/>
        <end position="181"/>
    </location>
</feature>
<dbReference type="EMBL" id="BSNS01000023">
    <property type="protein sequence ID" value="GLQ57276.1"/>
    <property type="molecule type" value="Genomic_DNA"/>
</dbReference>
<keyword evidence="2" id="KW-0732">Signal</keyword>
<comment type="caution">
    <text evidence="3">The sequence shown here is derived from an EMBL/GenBank/DDBJ whole genome shotgun (WGS) entry which is preliminary data.</text>
</comment>
<dbReference type="RefSeq" id="WP_284342666.1">
    <property type="nucleotide sequence ID" value="NZ_BSNS01000023.1"/>
</dbReference>
<reference evidence="4" key="1">
    <citation type="journal article" date="2019" name="Int. J. Syst. Evol. Microbiol.">
        <title>The Global Catalogue of Microorganisms (GCM) 10K type strain sequencing project: providing services to taxonomists for standard genome sequencing and annotation.</title>
        <authorList>
            <consortium name="The Broad Institute Genomics Platform"/>
            <consortium name="The Broad Institute Genome Sequencing Center for Infectious Disease"/>
            <person name="Wu L."/>
            <person name="Ma J."/>
        </authorList>
    </citation>
    <scope>NUCLEOTIDE SEQUENCE [LARGE SCALE GENOMIC DNA]</scope>
    <source>
        <strain evidence="4">NBRC 112416</strain>
    </source>
</reference>
<keyword evidence="4" id="KW-1185">Reference proteome</keyword>
<evidence type="ECO:0000313" key="4">
    <source>
        <dbReference type="Proteomes" id="UP001156691"/>
    </source>
</evidence>
<feature type="chain" id="PRO_5046456529" evidence="2">
    <location>
        <begin position="22"/>
        <end position="201"/>
    </location>
</feature>
<proteinExistence type="predicted"/>
<sequence length="201" mass="20592">MRKLQAIMAISALALTPAALAQEMTIIVDLSDISADLAAELEIELEEVPTTVNLSPDIAAVVCGVDAGSLADSCIAVTSSAELTALLEDELDGDEDTNSAAAFAPGQQEGPARDFAPGQQDGPATDFAPGQVKKDIGGDDDLDEEDDVTSRGNSANAPGLQEGDARDHAPGQTKQDEHDGSDSASDEDDSSPSDDAPGQNK</sequence>
<evidence type="ECO:0000313" key="3">
    <source>
        <dbReference type="EMBL" id="GLQ57276.1"/>
    </source>
</evidence>
<evidence type="ECO:0000256" key="1">
    <source>
        <dbReference type="SAM" id="MobiDB-lite"/>
    </source>
</evidence>